<dbReference type="InterPro" id="IPR032693">
    <property type="entry name" value="YtkA-like_dom"/>
</dbReference>
<dbReference type="InterPro" id="IPR058792">
    <property type="entry name" value="Beta-barrel_RND_2"/>
</dbReference>
<comment type="similarity">
    <text evidence="1">Belongs to the membrane fusion protein (MFP) (TC 8.A.1) family.</text>
</comment>
<keyword evidence="2" id="KW-0813">Transport</keyword>
<dbReference type="InterPro" id="IPR051909">
    <property type="entry name" value="MFP_Cation_Efflux"/>
</dbReference>
<evidence type="ECO:0000256" key="1">
    <source>
        <dbReference type="ARBA" id="ARBA00009477"/>
    </source>
</evidence>
<evidence type="ECO:0000256" key="4">
    <source>
        <dbReference type="SAM" id="Phobius"/>
    </source>
</evidence>
<evidence type="ECO:0000313" key="8">
    <source>
        <dbReference type="EMBL" id="QNI30871.1"/>
    </source>
</evidence>
<dbReference type="Gene3D" id="2.40.420.20">
    <property type="match status" value="1"/>
</dbReference>
<dbReference type="Gene3D" id="2.40.30.170">
    <property type="match status" value="1"/>
</dbReference>
<dbReference type="Proteomes" id="UP000515312">
    <property type="component" value="Chromosome"/>
</dbReference>
<evidence type="ECO:0000259" key="7">
    <source>
        <dbReference type="Pfam" id="PF25954"/>
    </source>
</evidence>
<dbReference type="GO" id="GO:0016020">
    <property type="term" value="C:membrane"/>
    <property type="evidence" value="ECO:0007669"/>
    <property type="project" value="InterPro"/>
</dbReference>
<dbReference type="Gene3D" id="6.10.140.730">
    <property type="match status" value="1"/>
</dbReference>
<dbReference type="GO" id="GO:0022857">
    <property type="term" value="F:transmembrane transporter activity"/>
    <property type="evidence" value="ECO:0007669"/>
    <property type="project" value="InterPro"/>
</dbReference>
<keyword evidence="4" id="KW-0472">Membrane</keyword>
<dbReference type="GO" id="GO:0015679">
    <property type="term" value="P:plasma membrane copper ion transport"/>
    <property type="evidence" value="ECO:0007669"/>
    <property type="project" value="TreeGrafter"/>
</dbReference>
<keyword evidence="4" id="KW-0812">Transmembrane</keyword>
<evidence type="ECO:0000259" key="6">
    <source>
        <dbReference type="Pfam" id="PF25919"/>
    </source>
</evidence>
<evidence type="ECO:0000259" key="5">
    <source>
        <dbReference type="Pfam" id="PF13115"/>
    </source>
</evidence>
<dbReference type="Pfam" id="PF13115">
    <property type="entry name" value="YtkA"/>
    <property type="match status" value="1"/>
</dbReference>
<dbReference type="PANTHER" id="PTHR30097">
    <property type="entry name" value="CATION EFFLUX SYSTEM PROTEIN CUSB"/>
    <property type="match status" value="1"/>
</dbReference>
<feature type="domain" description="CusB-like beta-barrel" evidence="7">
    <location>
        <begin position="254"/>
        <end position="330"/>
    </location>
</feature>
<reference evidence="8 9" key="1">
    <citation type="submission" date="2020-08" db="EMBL/GenBank/DDBJ databases">
        <title>Edaphobacter telluris sp. nov. and Acidobacterium dinghuensis sp. nov., two acidobacteria isolated from forest soil.</title>
        <authorList>
            <person name="Fu J."/>
            <person name="Qiu L."/>
        </authorList>
    </citation>
    <scope>NUCLEOTIDE SEQUENCE [LARGE SCALE GENOMIC DNA]</scope>
    <source>
        <strain evidence="8">4Y35</strain>
    </source>
</reference>
<gene>
    <name evidence="8" type="ORF">H7849_17340</name>
</gene>
<feature type="domain" description="CusB-like barrel-sandwich hybrid" evidence="6">
    <location>
        <begin position="120"/>
        <end position="235"/>
    </location>
</feature>
<name>A0A7G8BEA1_9BACT</name>
<dbReference type="FunFam" id="2.40.30.170:FF:000010">
    <property type="entry name" value="Efflux RND transporter periplasmic adaptor subunit"/>
    <property type="match status" value="1"/>
</dbReference>
<feature type="transmembrane region" description="Helical" evidence="4">
    <location>
        <begin position="6"/>
        <end position="25"/>
    </location>
</feature>
<feature type="region of interest" description="Disordered" evidence="3">
    <location>
        <begin position="417"/>
        <end position="446"/>
    </location>
</feature>
<dbReference type="PANTHER" id="PTHR30097:SF15">
    <property type="entry name" value="CATION EFFLUX SYSTEM PROTEIN CUSB"/>
    <property type="match status" value="1"/>
</dbReference>
<dbReference type="AlphaFoldDB" id="A0A7G8BEA1"/>
<protein>
    <submittedName>
        <fullName evidence="8">Efflux RND transporter periplasmic adaptor subunit</fullName>
    </submittedName>
</protein>
<accession>A0A7G8BEA1</accession>
<dbReference type="RefSeq" id="WP_186741057.1">
    <property type="nucleotide sequence ID" value="NZ_CP060394.1"/>
</dbReference>
<dbReference type="GO" id="GO:0030288">
    <property type="term" value="C:outer membrane-bounded periplasmic space"/>
    <property type="evidence" value="ECO:0007669"/>
    <property type="project" value="TreeGrafter"/>
</dbReference>
<dbReference type="KEGG" id="adin:H7849_17340"/>
<sequence length="535" mass="57443">MNKYILRTSLVWMTVLAVLAGIWTYRSHWKKQPQMMKTNMPMSGDVQPVAAGPASDMEKSASSMPVMSMPESKDAALVPVQLTPERMQSIGVKTGTVEYKQLSDDIRATGTVDIDERLLSYVQVRFPGYIRKVFANATYQYVRKGEPLFTVYSPDLVATQQEYLLAQQNQKILQSSTVDGVAAGAATLSTAAEQRLEQWEVPASELAKLKETGKPVTDLTIYSPVSGYITERNALPNLYAEPSTRLYTVADLSRVWVNAQIFQDDIGRLKPGDTVAITVDSYPGRTFAGRIEEILPQVDMATRTVRVRLAIANPGLKLKPGMFVNVDVKSNLGRQLVVPAPAVFQSGTRQLVFVDHGNGSLEPREIAVGPRVGDDFVVLKGLTAHQSIVTSANFLIDSESQLQAAAGSFVLPPPGSGGMGTPGNQSQSAQGNIEFTTDPNPPQKGNNLFRVKLTDSKGAVVSGADVSVTFFMAAMPAMGMAAMNATAKLSDKGNGLYEGAGSLGSGGTWRVSITAQKNGQIIATKQLSVDATGGM</sequence>
<dbReference type="Pfam" id="PF25919">
    <property type="entry name" value="BSH_CusB"/>
    <property type="match status" value="1"/>
</dbReference>
<dbReference type="NCBIfam" id="TIGR01730">
    <property type="entry name" value="RND_mfp"/>
    <property type="match status" value="1"/>
</dbReference>
<dbReference type="InterPro" id="IPR006143">
    <property type="entry name" value="RND_pump_MFP"/>
</dbReference>
<keyword evidence="4" id="KW-1133">Transmembrane helix</keyword>
<evidence type="ECO:0000256" key="3">
    <source>
        <dbReference type="SAM" id="MobiDB-lite"/>
    </source>
</evidence>
<dbReference type="SUPFAM" id="SSF111369">
    <property type="entry name" value="HlyD-like secretion proteins"/>
    <property type="match status" value="1"/>
</dbReference>
<dbReference type="GO" id="GO:0046914">
    <property type="term" value="F:transition metal ion binding"/>
    <property type="evidence" value="ECO:0007669"/>
    <property type="project" value="TreeGrafter"/>
</dbReference>
<dbReference type="InterPro" id="IPR058790">
    <property type="entry name" value="BSH_CusB"/>
</dbReference>
<organism evidence="8 9">
    <name type="scientific">Alloacidobacterium dinghuense</name>
    <dbReference type="NCBI Taxonomy" id="2763107"/>
    <lineage>
        <taxon>Bacteria</taxon>
        <taxon>Pseudomonadati</taxon>
        <taxon>Acidobacteriota</taxon>
        <taxon>Terriglobia</taxon>
        <taxon>Terriglobales</taxon>
        <taxon>Acidobacteriaceae</taxon>
        <taxon>Alloacidobacterium</taxon>
    </lineage>
</organism>
<evidence type="ECO:0000313" key="9">
    <source>
        <dbReference type="Proteomes" id="UP000515312"/>
    </source>
</evidence>
<proteinExistence type="inferred from homology"/>
<keyword evidence="9" id="KW-1185">Reference proteome</keyword>
<dbReference type="GO" id="GO:0060003">
    <property type="term" value="P:copper ion export"/>
    <property type="evidence" value="ECO:0007669"/>
    <property type="project" value="TreeGrafter"/>
</dbReference>
<dbReference type="EMBL" id="CP060394">
    <property type="protein sequence ID" value="QNI30871.1"/>
    <property type="molecule type" value="Genomic_DNA"/>
</dbReference>
<evidence type="ECO:0000256" key="2">
    <source>
        <dbReference type="ARBA" id="ARBA00022448"/>
    </source>
</evidence>
<feature type="domain" description="YtkA-like" evidence="5">
    <location>
        <begin position="428"/>
        <end position="513"/>
    </location>
</feature>
<feature type="compositionally biased region" description="Polar residues" evidence="3">
    <location>
        <begin position="424"/>
        <end position="446"/>
    </location>
</feature>
<dbReference type="Pfam" id="PF25954">
    <property type="entry name" value="Beta-barrel_RND_2"/>
    <property type="match status" value="1"/>
</dbReference>